<reference evidence="1" key="1">
    <citation type="submission" date="2020-10" db="EMBL/GenBank/DDBJ databases">
        <authorList>
            <person name="Gilroy R."/>
        </authorList>
    </citation>
    <scope>NUCLEOTIDE SEQUENCE</scope>
    <source>
        <strain evidence="1">ChiBcec7-5410</strain>
    </source>
</reference>
<evidence type="ECO:0000313" key="1">
    <source>
        <dbReference type="EMBL" id="HIT93846.1"/>
    </source>
</evidence>
<dbReference type="Proteomes" id="UP000824160">
    <property type="component" value="Unassembled WGS sequence"/>
</dbReference>
<gene>
    <name evidence="1" type="ORF">IAC43_01550</name>
</gene>
<organism evidence="1 2">
    <name type="scientific">Candidatus Faecivivens stercoripullorum</name>
    <dbReference type="NCBI Taxonomy" id="2840805"/>
    <lineage>
        <taxon>Bacteria</taxon>
        <taxon>Bacillati</taxon>
        <taxon>Bacillota</taxon>
        <taxon>Clostridia</taxon>
        <taxon>Eubacteriales</taxon>
        <taxon>Oscillospiraceae</taxon>
        <taxon>Oscillospiraceae incertae sedis</taxon>
        <taxon>Candidatus Faecivivens</taxon>
    </lineage>
</organism>
<sequence>MFCPNAETLAAIQAAEKNTDVYGRFDSVSALMDALNASTIPDKSPEQMQTCSDEDLLELSSRLIDKNRKAYEVLAK</sequence>
<dbReference type="AlphaFoldDB" id="A0A9D1H5E0"/>
<reference evidence="1" key="2">
    <citation type="journal article" date="2021" name="PeerJ">
        <title>Extensive microbial diversity within the chicken gut microbiome revealed by metagenomics and culture.</title>
        <authorList>
            <person name="Gilroy R."/>
            <person name="Ravi A."/>
            <person name="Getino M."/>
            <person name="Pursley I."/>
            <person name="Horton D.L."/>
            <person name="Alikhan N.F."/>
            <person name="Baker D."/>
            <person name="Gharbi K."/>
            <person name="Hall N."/>
            <person name="Watson M."/>
            <person name="Adriaenssens E.M."/>
            <person name="Foster-Nyarko E."/>
            <person name="Jarju S."/>
            <person name="Secka A."/>
            <person name="Antonio M."/>
            <person name="Oren A."/>
            <person name="Chaudhuri R.R."/>
            <person name="La Ragione R."/>
            <person name="Hildebrand F."/>
            <person name="Pallen M.J."/>
        </authorList>
    </citation>
    <scope>NUCLEOTIDE SEQUENCE</scope>
    <source>
        <strain evidence="1">ChiBcec7-5410</strain>
    </source>
</reference>
<dbReference type="EMBL" id="DVLW01000039">
    <property type="protein sequence ID" value="HIT93846.1"/>
    <property type="molecule type" value="Genomic_DNA"/>
</dbReference>
<accession>A0A9D1H5E0</accession>
<proteinExistence type="predicted"/>
<evidence type="ECO:0000313" key="2">
    <source>
        <dbReference type="Proteomes" id="UP000824160"/>
    </source>
</evidence>
<comment type="caution">
    <text evidence="1">The sequence shown here is derived from an EMBL/GenBank/DDBJ whole genome shotgun (WGS) entry which is preliminary data.</text>
</comment>
<name>A0A9D1H5E0_9FIRM</name>
<protein>
    <submittedName>
        <fullName evidence="1">Type II toxin-antitoxin system Phd/YefM family antitoxin</fullName>
    </submittedName>
</protein>